<organism evidence="2 3">
    <name type="scientific">Nguyenibacter vanlangensis</name>
    <dbReference type="NCBI Taxonomy" id="1216886"/>
    <lineage>
        <taxon>Bacteria</taxon>
        <taxon>Pseudomonadati</taxon>
        <taxon>Pseudomonadota</taxon>
        <taxon>Alphaproteobacteria</taxon>
        <taxon>Acetobacterales</taxon>
        <taxon>Acetobacteraceae</taxon>
        <taxon>Nguyenibacter</taxon>
    </lineage>
</organism>
<gene>
    <name evidence="2" type="ORF">AAC691_00330</name>
</gene>
<accession>A0ABZ3D5P0</accession>
<dbReference type="RefSeq" id="WP_342628575.1">
    <property type="nucleotide sequence ID" value="NZ_CP152276.1"/>
</dbReference>
<dbReference type="Proteomes" id="UP001449795">
    <property type="component" value="Chromosome"/>
</dbReference>
<name>A0ABZ3D5P0_9PROT</name>
<evidence type="ECO:0000313" key="3">
    <source>
        <dbReference type="Proteomes" id="UP001449795"/>
    </source>
</evidence>
<sequence>MSISDDTADAGHMEDERERLEREKALLEREEERMERERERLDEEQARIDREEERIEREEERLDRDRKIDLVVLVSGVEVKIKAPHDELLRKVAERALKKSEDVGQPLENWDLRNEAGEILDLDRTVGSYHLKDGALLSLTLKAGIAG</sequence>
<keyword evidence="3" id="KW-1185">Reference proteome</keyword>
<proteinExistence type="predicted"/>
<dbReference type="InterPro" id="IPR019726">
    <property type="entry name" value="DUF2604"/>
</dbReference>
<dbReference type="EMBL" id="CP152276">
    <property type="protein sequence ID" value="XAE42973.1"/>
    <property type="molecule type" value="Genomic_DNA"/>
</dbReference>
<evidence type="ECO:0000256" key="1">
    <source>
        <dbReference type="SAM" id="MobiDB-lite"/>
    </source>
</evidence>
<evidence type="ECO:0000313" key="2">
    <source>
        <dbReference type="EMBL" id="XAE42973.1"/>
    </source>
</evidence>
<reference evidence="2 3" key="1">
    <citation type="submission" date="2024-04" db="EMBL/GenBank/DDBJ databases">
        <title>Complete genome sequence of Nguyenibacter vanlangesis HBCM-1154, a strain capable of nitrogen fixation, IAA production, and phosphorus solubilization isolated from sugarcane soil.</title>
        <authorList>
            <person name="MY HANH P."/>
        </authorList>
    </citation>
    <scope>NUCLEOTIDE SEQUENCE [LARGE SCALE GENOMIC DNA]</scope>
    <source>
        <strain evidence="2 3">HBCM 1154</strain>
    </source>
</reference>
<protein>
    <submittedName>
        <fullName evidence="2">DUF2604 domain-containing protein</fullName>
    </submittedName>
</protein>
<dbReference type="Pfam" id="PF10790">
    <property type="entry name" value="DUF2604"/>
    <property type="match status" value="1"/>
</dbReference>
<feature type="region of interest" description="Disordered" evidence="1">
    <location>
        <begin position="1"/>
        <end position="45"/>
    </location>
</feature>
<feature type="compositionally biased region" description="Basic and acidic residues" evidence="1">
    <location>
        <begin position="9"/>
        <end position="45"/>
    </location>
</feature>